<dbReference type="PANTHER" id="PTHR34861">
    <property type="match status" value="1"/>
</dbReference>
<protein>
    <recommendedName>
        <fullName evidence="6">Cyclase</fullName>
    </recommendedName>
</protein>
<reference evidence="3 4" key="1">
    <citation type="submission" date="2019-03" db="EMBL/GenBank/DDBJ databases">
        <title>The genome sequence of a newly discovered highly antifungal drug resistant Aspergillus species, Aspergillus tanneri NIH 1004.</title>
        <authorList>
            <person name="Mounaud S."/>
            <person name="Singh I."/>
            <person name="Joardar V."/>
            <person name="Pakala S."/>
            <person name="Pakala S."/>
            <person name="Venepally P."/>
            <person name="Hoover J."/>
            <person name="Nierman W."/>
            <person name="Chung J."/>
            <person name="Losada L."/>
        </authorList>
    </citation>
    <scope>NUCLEOTIDE SEQUENCE [LARGE SCALE GENOMIC DNA]</scope>
    <source>
        <strain evidence="3 4">NIH1004</strain>
    </source>
</reference>
<dbReference type="EMBL" id="SOSA01000237">
    <property type="protein sequence ID" value="THC93893.1"/>
    <property type="molecule type" value="Genomic_DNA"/>
</dbReference>
<dbReference type="GO" id="GO:0004061">
    <property type="term" value="F:arylformamidase activity"/>
    <property type="evidence" value="ECO:0007669"/>
    <property type="project" value="InterPro"/>
</dbReference>
<evidence type="ECO:0000313" key="3">
    <source>
        <dbReference type="EMBL" id="THC93893.1"/>
    </source>
</evidence>
<name>A0A4S3JEZ7_9EURO</name>
<reference evidence="2 5" key="2">
    <citation type="submission" date="2019-08" db="EMBL/GenBank/DDBJ databases">
        <title>The genome sequence of a newly discovered highly antifungal drug resistant Aspergillus species, Aspergillus tanneri NIH 1004.</title>
        <authorList>
            <person name="Mounaud S."/>
            <person name="Singh I."/>
            <person name="Joardar V."/>
            <person name="Pakala S."/>
            <person name="Pakala S."/>
            <person name="Venepally P."/>
            <person name="Chung J.K."/>
            <person name="Losada L."/>
            <person name="Nierman W.C."/>
        </authorList>
    </citation>
    <scope>NUCLEOTIDE SEQUENCE [LARGE SCALE GENOMIC DNA]</scope>
    <source>
        <strain evidence="2 5">NIH1004</strain>
    </source>
</reference>
<organism evidence="3 4">
    <name type="scientific">Aspergillus tanneri</name>
    <dbReference type="NCBI Taxonomy" id="1220188"/>
    <lineage>
        <taxon>Eukaryota</taxon>
        <taxon>Fungi</taxon>
        <taxon>Dikarya</taxon>
        <taxon>Ascomycota</taxon>
        <taxon>Pezizomycotina</taxon>
        <taxon>Eurotiomycetes</taxon>
        <taxon>Eurotiomycetidae</taxon>
        <taxon>Eurotiales</taxon>
        <taxon>Aspergillaceae</taxon>
        <taxon>Aspergillus</taxon>
        <taxon>Aspergillus subgen. Circumdati</taxon>
    </lineage>
</organism>
<evidence type="ECO:0000313" key="4">
    <source>
        <dbReference type="Proteomes" id="UP000308092"/>
    </source>
</evidence>
<evidence type="ECO:0008006" key="6">
    <source>
        <dbReference type="Google" id="ProtNLM"/>
    </source>
</evidence>
<dbReference type="EMBL" id="QUQM01000001">
    <property type="protein sequence ID" value="KAA8649554.1"/>
    <property type="molecule type" value="Genomic_DNA"/>
</dbReference>
<dbReference type="Proteomes" id="UP000308092">
    <property type="component" value="Unassembled WGS sequence"/>
</dbReference>
<dbReference type="OrthoDB" id="5396at2759"/>
<dbReference type="GO" id="GO:0019441">
    <property type="term" value="P:L-tryptophan catabolic process to kynurenine"/>
    <property type="evidence" value="ECO:0007669"/>
    <property type="project" value="InterPro"/>
</dbReference>
<dbReference type="Pfam" id="PF04199">
    <property type="entry name" value="Cyclase"/>
    <property type="match status" value="1"/>
</dbReference>
<dbReference type="InterPro" id="IPR037175">
    <property type="entry name" value="KFase_sf"/>
</dbReference>
<keyword evidence="4" id="KW-1185">Reference proteome</keyword>
<dbReference type="GeneID" id="54324927"/>
<dbReference type="RefSeq" id="XP_033428915.1">
    <property type="nucleotide sequence ID" value="XM_033566920.1"/>
</dbReference>
<dbReference type="Proteomes" id="UP000324241">
    <property type="component" value="Unassembled WGS sequence"/>
</dbReference>
<dbReference type="InterPro" id="IPR007325">
    <property type="entry name" value="KFase/CYL"/>
</dbReference>
<dbReference type="Gene3D" id="3.50.30.50">
    <property type="entry name" value="Putative cyclase"/>
    <property type="match status" value="1"/>
</dbReference>
<dbReference type="AlphaFoldDB" id="A0A4S3JEZ7"/>
<dbReference type="STRING" id="1220188.A0A4S3JEZ7"/>
<sequence>MASPLYDVPFNELPNPRQVWVGEPGSEEEGMGKLSLLTPERVAAAAAREIKTGKRVTLQWDMSKLEIVALGRSTAQHHILPLLGGMCFDDVYIFNPQVSSQWDGLRHCSQGVPGQEQRMFYGGTTAAEIQDRSNNRIGMQFWAQKGIAGRGILIDYASYADKKGIKFNSFTPHEVKLSEIQDIIKECNITIQKGDLLFMRVGITRDWDTKMSISEKTDYANKPTPELAGVEPTVDMLRWIWDSGFAAVAGDSIAFEVWPPRNPEVMLHEYLLAGWGMPIGELFDLEALAEMCKELNRWSFFLSSVPLNQKGGVSSPPSAMAIF</sequence>
<evidence type="ECO:0000313" key="2">
    <source>
        <dbReference type="EMBL" id="KAA8649554.1"/>
    </source>
</evidence>
<dbReference type="SUPFAM" id="SSF102198">
    <property type="entry name" value="Putative cyclase"/>
    <property type="match status" value="1"/>
</dbReference>
<gene>
    <name evidence="2" type="ORF">ATNIH1004_002225</name>
    <name evidence="3" type="ORF">EYZ11_006611</name>
</gene>
<comment type="caution">
    <text evidence="3">The sequence shown here is derived from an EMBL/GenBank/DDBJ whole genome shotgun (WGS) entry which is preliminary data.</text>
</comment>
<evidence type="ECO:0000256" key="1">
    <source>
        <dbReference type="ARBA" id="ARBA00007865"/>
    </source>
</evidence>
<comment type="similarity">
    <text evidence="1">Belongs to the Cyclase 1 superfamily.</text>
</comment>
<dbReference type="VEuPathDB" id="FungiDB:EYZ11_006611"/>
<dbReference type="PANTHER" id="PTHR34861:SF8">
    <property type="entry name" value="CYCLASE"/>
    <property type="match status" value="1"/>
</dbReference>
<proteinExistence type="inferred from homology"/>
<evidence type="ECO:0000313" key="5">
    <source>
        <dbReference type="Proteomes" id="UP000324241"/>
    </source>
</evidence>
<accession>A0A4S3JEZ7</accession>